<evidence type="ECO:0000256" key="4">
    <source>
        <dbReference type="ARBA" id="ARBA00022801"/>
    </source>
</evidence>
<sequence>MRKTEFYSLLTALPKAELHIHEEAVLSRSTIKTVYKRSFNKEMTAAEYDELFAYDDLAGFLDSFIKIQKYFTNINDLELLFNDFSEYLEKNNIVYCETFISPTSHLKKGWDFSQMMELICRSLNKIKKEHGRTVKLIIDVSRTFGTENAMNNLDLVLKENCPEIIGIGLGGNEVSGPAKDFKDVFEKARKAGLHVVAHAGEVCDSQSIKDALNILKAERIGHGITAVNDEDFIKELVQNQTCLEICPTSNVFTNTIVKSFKEHPVKKLFDEGVNVTINTDDPTFFKVSLIDEYWNIYKELGFTLQELKTLIKNSFKNSFISDSAKKKYCNEVEKAWNQWFDEHPECQKELS</sequence>
<evidence type="ECO:0000313" key="7">
    <source>
        <dbReference type="EMBL" id="MBB5218008.1"/>
    </source>
</evidence>
<dbReference type="Proteomes" id="UP000593591">
    <property type="component" value="Chromosome"/>
</dbReference>
<dbReference type="EMBL" id="CP031517">
    <property type="protein sequence ID" value="QOS40277.1"/>
    <property type="molecule type" value="Genomic_DNA"/>
</dbReference>
<evidence type="ECO:0000256" key="5">
    <source>
        <dbReference type="ARBA" id="ARBA00022833"/>
    </source>
</evidence>
<keyword evidence="5" id="KW-0862">Zinc</keyword>
<evidence type="ECO:0000256" key="2">
    <source>
        <dbReference type="ARBA" id="ARBA00006676"/>
    </source>
</evidence>
<reference evidence="8 10" key="1">
    <citation type="submission" date="2018-08" db="EMBL/GenBank/DDBJ databases">
        <title>The first complete genome of Treponema rectale (CHPAT), a commensal spirochete of the bovine rectum.</title>
        <authorList>
            <person name="Staton G.J."/>
            <person name="Clegg S.R."/>
            <person name="Carter S.D."/>
            <person name="Radford A.D."/>
            <person name="Darby A."/>
            <person name="Hall N."/>
            <person name="Birtles R.J."/>
            <person name="Evans N.J."/>
        </authorList>
    </citation>
    <scope>NUCLEOTIDE SEQUENCE [LARGE SCALE GENOMIC DNA]</scope>
    <source>
        <strain evidence="8 10">CHPA</strain>
    </source>
</reference>
<dbReference type="NCBIfam" id="TIGR01430">
    <property type="entry name" value="aden_deam"/>
    <property type="match status" value="1"/>
</dbReference>
<dbReference type="Proteomes" id="UP000578697">
    <property type="component" value="Unassembled WGS sequence"/>
</dbReference>
<proteinExistence type="inferred from homology"/>
<comment type="similarity">
    <text evidence="2">Belongs to the metallo-dependent hydrolases superfamily. Adenosine and AMP deaminases family.</text>
</comment>
<evidence type="ECO:0000313" key="10">
    <source>
        <dbReference type="Proteomes" id="UP000593591"/>
    </source>
</evidence>
<dbReference type="EC" id="3.5.4.4" evidence="7"/>
<feature type="domain" description="Adenosine deaminase" evidence="6">
    <location>
        <begin position="14"/>
        <end position="334"/>
    </location>
</feature>
<evidence type="ECO:0000259" key="6">
    <source>
        <dbReference type="Pfam" id="PF00962"/>
    </source>
</evidence>
<organism evidence="7 9">
    <name type="scientific">Treponema rectale</name>
    <dbReference type="NCBI Taxonomy" id="744512"/>
    <lineage>
        <taxon>Bacteria</taxon>
        <taxon>Pseudomonadati</taxon>
        <taxon>Spirochaetota</taxon>
        <taxon>Spirochaetia</taxon>
        <taxon>Spirochaetales</taxon>
        <taxon>Treponemataceae</taxon>
        <taxon>Treponema</taxon>
    </lineage>
</organism>
<name>A0A840SCU9_9SPIR</name>
<evidence type="ECO:0000256" key="3">
    <source>
        <dbReference type="ARBA" id="ARBA00022723"/>
    </source>
</evidence>
<evidence type="ECO:0000256" key="1">
    <source>
        <dbReference type="ARBA" id="ARBA00001947"/>
    </source>
</evidence>
<comment type="cofactor">
    <cofactor evidence="1">
        <name>Zn(2+)</name>
        <dbReference type="ChEBI" id="CHEBI:29105"/>
    </cofactor>
</comment>
<gene>
    <name evidence="8" type="primary">add</name>
    <name evidence="8" type="ORF">DYE49_07335</name>
    <name evidence="7" type="ORF">HNP77_000352</name>
</gene>
<keyword evidence="4 7" id="KW-0378">Hydrolase</keyword>
<dbReference type="RefSeq" id="WP_184651444.1">
    <property type="nucleotide sequence ID" value="NZ_JACHFR010000001.1"/>
</dbReference>
<dbReference type="PANTHER" id="PTHR43114">
    <property type="entry name" value="ADENINE DEAMINASE"/>
    <property type="match status" value="1"/>
</dbReference>
<dbReference type="SUPFAM" id="SSF51556">
    <property type="entry name" value="Metallo-dependent hydrolases"/>
    <property type="match status" value="1"/>
</dbReference>
<dbReference type="PANTHER" id="PTHR43114:SF6">
    <property type="entry name" value="ADENINE DEAMINASE"/>
    <property type="match status" value="1"/>
</dbReference>
<dbReference type="KEGG" id="trc:DYE49_07335"/>
<accession>A0A840SCU9</accession>
<dbReference type="InterPro" id="IPR001365">
    <property type="entry name" value="A_deaminase_dom"/>
</dbReference>
<dbReference type="GO" id="GO:0016814">
    <property type="term" value="F:hydrolase activity, acting on carbon-nitrogen (but not peptide) bonds, in cyclic amidines"/>
    <property type="evidence" value="ECO:0007669"/>
    <property type="project" value="UniProtKB-ARBA"/>
</dbReference>
<dbReference type="InterPro" id="IPR032466">
    <property type="entry name" value="Metal_Hydrolase"/>
</dbReference>
<reference evidence="7 9" key="2">
    <citation type="submission" date="2020-08" db="EMBL/GenBank/DDBJ databases">
        <title>Genomic Encyclopedia of Type Strains, Phase IV (KMG-IV): sequencing the most valuable type-strain genomes for metagenomic binning, comparative biology and taxonomic classification.</title>
        <authorList>
            <person name="Goeker M."/>
        </authorList>
    </citation>
    <scope>NUCLEOTIDE SEQUENCE [LARGE SCALE GENOMIC DNA]</scope>
    <source>
        <strain evidence="7 9">DSM 103679</strain>
    </source>
</reference>
<dbReference type="GO" id="GO:0019239">
    <property type="term" value="F:deaminase activity"/>
    <property type="evidence" value="ECO:0007669"/>
    <property type="project" value="InterPro"/>
</dbReference>
<evidence type="ECO:0000313" key="9">
    <source>
        <dbReference type="Proteomes" id="UP000578697"/>
    </source>
</evidence>
<evidence type="ECO:0000313" key="8">
    <source>
        <dbReference type="EMBL" id="QOS40277.1"/>
    </source>
</evidence>
<dbReference type="Gene3D" id="3.20.20.140">
    <property type="entry name" value="Metal-dependent hydrolases"/>
    <property type="match status" value="1"/>
</dbReference>
<dbReference type="AlphaFoldDB" id="A0A840SCU9"/>
<protein>
    <submittedName>
        <fullName evidence="7">Adenosine deaminase</fullName>
        <ecNumber evidence="7">3.5.4.4</ecNumber>
    </submittedName>
</protein>
<dbReference type="Pfam" id="PF00962">
    <property type="entry name" value="A_deaminase"/>
    <property type="match status" value="1"/>
</dbReference>
<dbReference type="GO" id="GO:0046872">
    <property type="term" value="F:metal ion binding"/>
    <property type="evidence" value="ECO:0007669"/>
    <property type="project" value="UniProtKB-KW"/>
</dbReference>
<dbReference type="InterPro" id="IPR006330">
    <property type="entry name" value="Ado/ade_deaminase"/>
</dbReference>
<keyword evidence="3" id="KW-0479">Metal-binding</keyword>
<keyword evidence="9" id="KW-1185">Reference proteome</keyword>
<dbReference type="EMBL" id="JACHFR010000001">
    <property type="protein sequence ID" value="MBB5218008.1"/>
    <property type="molecule type" value="Genomic_DNA"/>
</dbReference>